<feature type="compositionally biased region" description="Acidic residues" evidence="6">
    <location>
        <begin position="342"/>
        <end position="352"/>
    </location>
</feature>
<dbReference type="Pfam" id="PF00929">
    <property type="entry name" value="RNase_T"/>
    <property type="match status" value="1"/>
</dbReference>
<comment type="subcellular location">
    <subcellularLocation>
        <location evidence="1">Nucleus</location>
    </subcellularLocation>
</comment>
<evidence type="ECO:0000256" key="3">
    <source>
        <dbReference type="ARBA" id="ARBA00022801"/>
    </source>
</evidence>
<sequence>MMAEESKKNKASSWGLLNNYQYLCKKATMLNAMENTRAKKKCHQKIIIASMKRKRTDNHYKPLDTSKLVKKTKSSNTLQESQNSLSSEDKCTDASKPGDSVFVPKACDHHSLVTALRDSWEVDSGFSSEASPPASGRSSPCLSLCSTMVVALDCEMVGTGPGGRCSELARCSILDYHGNVLYDKYVQPCQPVTDYRTRWSGIRSYHLHNAQPFAQAREEILSILEGKVVVGHSVYNDFEVLDILHPCHMVRDTCTARLLSRLAGFPRERCLSLKILASKLLNRRIQVGKRGHCSVEDAQAALDLYKLVEGEWEQELQNKLRDDNAPHKPSFASSNHYMQDEYWPDDVTADSQ</sequence>
<feature type="region of interest" description="Disordered" evidence="6">
    <location>
        <begin position="58"/>
        <end position="92"/>
    </location>
</feature>
<dbReference type="FunFam" id="3.30.420.10:FF:000007">
    <property type="entry name" value="Interferon-stimulated exonuclease gene 20"/>
    <property type="match status" value="1"/>
</dbReference>
<reference evidence="8" key="1">
    <citation type="submission" date="2025-08" db="UniProtKB">
        <authorList>
            <consortium name="Ensembl"/>
        </authorList>
    </citation>
    <scope>IDENTIFICATION</scope>
</reference>
<dbReference type="OMA" id="FSSSKHY"/>
<evidence type="ECO:0000256" key="6">
    <source>
        <dbReference type="SAM" id="MobiDB-lite"/>
    </source>
</evidence>
<feature type="compositionally biased region" description="Polar residues" evidence="6">
    <location>
        <begin position="74"/>
        <end position="86"/>
    </location>
</feature>
<dbReference type="PANTHER" id="PTHR12801">
    <property type="entry name" value="RNA EXONUCLEASE REXO1 / RECO3 FAMILY MEMBER-RELATED"/>
    <property type="match status" value="1"/>
</dbReference>
<dbReference type="AlphaFoldDB" id="A0A3B4T2T5"/>
<dbReference type="GeneTree" id="ENSGT00940000160781"/>
<keyword evidence="2" id="KW-0540">Nuclease</keyword>
<evidence type="ECO:0000313" key="8">
    <source>
        <dbReference type="Ensembl" id="ENSSDUP00000000385.1"/>
    </source>
</evidence>
<evidence type="ECO:0000256" key="1">
    <source>
        <dbReference type="ARBA" id="ARBA00004123"/>
    </source>
</evidence>
<dbReference type="SUPFAM" id="SSF53098">
    <property type="entry name" value="Ribonuclease H-like"/>
    <property type="match status" value="1"/>
</dbReference>
<dbReference type="GO" id="GO:0000175">
    <property type="term" value="F:3'-5'-RNA exonuclease activity"/>
    <property type="evidence" value="ECO:0007669"/>
    <property type="project" value="InterPro"/>
</dbReference>
<reference evidence="8" key="2">
    <citation type="submission" date="2025-09" db="UniProtKB">
        <authorList>
            <consortium name="Ensembl"/>
        </authorList>
    </citation>
    <scope>IDENTIFICATION</scope>
</reference>
<dbReference type="RefSeq" id="XP_022611929.1">
    <property type="nucleotide sequence ID" value="XM_022756208.1"/>
</dbReference>
<organism evidence="8 9">
    <name type="scientific">Seriola dumerili</name>
    <name type="common">Greater amberjack</name>
    <name type="synonym">Caranx dumerili</name>
    <dbReference type="NCBI Taxonomy" id="41447"/>
    <lineage>
        <taxon>Eukaryota</taxon>
        <taxon>Metazoa</taxon>
        <taxon>Chordata</taxon>
        <taxon>Craniata</taxon>
        <taxon>Vertebrata</taxon>
        <taxon>Euteleostomi</taxon>
        <taxon>Actinopterygii</taxon>
        <taxon>Neopterygii</taxon>
        <taxon>Teleostei</taxon>
        <taxon>Neoteleostei</taxon>
        <taxon>Acanthomorphata</taxon>
        <taxon>Carangaria</taxon>
        <taxon>Carangiformes</taxon>
        <taxon>Carangidae</taxon>
        <taxon>Seriola</taxon>
    </lineage>
</organism>
<evidence type="ECO:0000256" key="4">
    <source>
        <dbReference type="ARBA" id="ARBA00022839"/>
    </source>
</evidence>
<dbReference type="CTD" id="3669"/>
<dbReference type="KEGG" id="sdu:111229738"/>
<keyword evidence="9" id="KW-1185">Reference proteome</keyword>
<dbReference type="GeneID" id="111229738"/>
<dbReference type="Ensembl" id="ENSSDUT00000000422.1">
    <property type="protein sequence ID" value="ENSSDUP00000000385.1"/>
    <property type="gene ID" value="ENSSDUG00000000366.1"/>
</dbReference>
<dbReference type="STRING" id="41447.ENSSDUP00000000385"/>
<dbReference type="PANTHER" id="PTHR12801:SF57">
    <property type="entry name" value="APOPTOSIS-ENHANCING NUCLEASE"/>
    <property type="match status" value="1"/>
</dbReference>
<evidence type="ECO:0000313" key="9">
    <source>
        <dbReference type="Proteomes" id="UP000261420"/>
    </source>
</evidence>
<dbReference type="InterPro" id="IPR012337">
    <property type="entry name" value="RNaseH-like_sf"/>
</dbReference>
<dbReference type="InterPro" id="IPR047021">
    <property type="entry name" value="REXO1/3/4-like"/>
</dbReference>
<protein>
    <submittedName>
        <fullName evidence="8">Interferon stimulated exonuclease gene</fullName>
    </submittedName>
</protein>
<dbReference type="Gene3D" id="3.30.420.10">
    <property type="entry name" value="Ribonuclease H-like superfamily/Ribonuclease H"/>
    <property type="match status" value="1"/>
</dbReference>
<evidence type="ECO:0000256" key="5">
    <source>
        <dbReference type="ARBA" id="ARBA00023242"/>
    </source>
</evidence>
<dbReference type="InterPro" id="IPR036397">
    <property type="entry name" value="RNaseH_sf"/>
</dbReference>
<dbReference type="Proteomes" id="UP000261420">
    <property type="component" value="Unplaced"/>
</dbReference>
<dbReference type="GO" id="GO:0005730">
    <property type="term" value="C:nucleolus"/>
    <property type="evidence" value="ECO:0007669"/>
    <property type="project" value="UniProtKB-ARBA"/>
</dbReference>
<keyword evidence="4" id="KW-0269">Exonuclease</keyword>
<feature type="domain" description="Exonuclease" evidence="7">
    <location>
        <begin position="148"/>
        <end position="314"/>
    </location>
</feature>
<feature type="region of interest" description="Disordered" evidence="6">
    <location>
        <begin position="319"/>
        <end position="352"/>
    </location>
</feature>
<dbReference type="InterPro" id="IPR013520">
    <property type="entry name" value="Ribonucl_H"/>
</dbReference>
<evidence type="ECO:0000256" key="2">
    <source>
        <dbReference type="ARBA" id="ARBA00022722"/>
    </source>
</evidence>
<name>A0A3B4T2T5_SERDU</name>
<proteinExistence type="predicted"/>
<dbReference type="GO" id="GO:0003676">
    <property type="term" value="F:nucleic acid binding"/>
    <property type="evidence" value="ECO:0007669"/>
    <property type="project" value="InterPro"/>
</dbReference>
<keyword evidence="3" id="KW-0378">Hydrolase</keyword>
<dbReference type="SMART" id="SM00479">
    <property type="entry name" value="EXOIII"/>
    <property type="match status" value="1"/>
</dbReference>
<keyword evidence="5" id="KW-0539">Nucleus</keyword>
<evidence type="ECO:0000259" key="7">
    <source>
        <dbReference type="SMART" id="SM00479"/>
    </source>
</evidence>
<dbReference type="CDD" id="cd06149">
    <property type="entry name" value="ISG20"/>
    <property type="match status" value="1"/>
</dbReference>
<dbReference type="InterPro" id="IPR037433">
    <property type="entry name" value="ISG20_DEDDh"/>
</dbReference>
<accession>A0A3B4T2T5</accession>